<dbReference type="Proteomes" id="UP000663881">
    <property type="component" value="Unassembled WGS sequence"/>
</dbReference>
<keyword evidence="1" id="KW-1133">Transmembrane helix</keyword>
<comment type="caution">
    <text evidence="2">The sequence shown here is derived from an EMBL/GenBank/DDBJ whole genome shotgun (WGS) entry which is preliminary data.</text>
</comment>
<dbReference type="AlphaFoldDB" id="A0A813TCN1"/>
<dbReference type="EMBL" id="CAJOBB010005515">
    <property type="protein sequence ID" value="CAF4130977.1"/>
    <property type="molecule type" value="Genomic_DNA"/>
</dbReference>
<evidence type="ECO:0000313" key="6">
    <source>
        <dbReference type="Proteomes" id="UP000663860"/>
    </source>
</evidence>
<feature type="transmembrane region" description="Helical" evidence="1">
    <location>
        <begin position="279"/>
        <end position="302"/>
    </location>
</feature>
<dbReference type="EMBL" id="CAJNON010000069">
    <property type="protein sequence ID" value="CAF0910462.1"/>
    <property type="molecule type" value="Genomic_DNA"/>
</dbReference>
<dbReference type="OrthoDB" id="10062408at2759"/>
<dbReference type="EMBL" id="CAJNOE010000048">
    <property type="protein sequence ID" value="CAF0809704.1"/>
    <property type="molecule type" value="Genomic_DNA"/>
</dbReference>
<feature type="transmembrane region" description="Helical" evidence="1">
    <location>
        <begin position="160"/>
        <end position="182"/>
    </location>
</feature>
<reference evidence="2" key="1">
    <citation type="submission" date="2021-02" db="EMBL/GenBank/DDBJ databases">
        <authorList>
            <person name="Nowell W R."/>
        </authorList>
    </citation>
    <scope>NUCLEOTIDE SEQUENCE</scope>
</reference>
<proteinExistence type="predicted"/>
<accession>A0A813TCN1</accession>
<evidence type="ECO:0000256" key="1">
    <source>
        <dbReference type="SAM" id="Phobius"/>
    </source>
</evidence>
<dbReference type="Proteomes" id="UP000663860">
    <property type="component" value="Unassembled WGS sequence"/>
</dbReference>
<feature type="transmembrane region" description="Helical" evidence="1">
    <location>
        <begin position="237"/>
        <end position="259"/>
    </location>
</feature>
<evidence type="ECO:0000313" key="4">
    <source>
        <dbReference type="EMBL" id="CAF3834130.1"/>
    </source>
</evidence>
<feature type="transmembrane region" description="Helical" evidence="1">
    <location>
        <begin position="202"/>
        <end position="225"/>
    </location>
</feature>
<name>A0A813TCN1_9BILA</name>
<keyword evidence="1" id="KW-0812">Transmembrane</keyword>
<keyword evidence="1" id="KW-0472">Membrane</keyword>
<sequence>MGAGESSSNNNVTGPVPIRVQNANPLLYTLPQDQMNIQPYWIMILALVVKDIIASRIYYRIRYKTWNSKQEIIVGWFFLKDRIQQFRQIAAVQAIFESYFEGMEKLSEYYFRLKFDIFDTLYYCPPLLGHAIWYCYIQSTCMQAQYATTWNCYNAFGYRLYNYVFVSYCSFFWRSMLKMHVYRTILKQPEMVKDYISRPVEFYSALWASRITIVFVGLLIFPYLFTNVIPMAAAYTFMTFIYIVFCIFGLIFFRTISFIPAFNGPFTSLIKPFGGKFNYITGISIMCTFAALTFPILLSVFYNYSQYVYYDGNYYFTMADEYHSRDTQTYFNIFRASANQVLHTVLNFI</sequence>
<evidence type="ECO:0000313" key="3">
    <source>
        <dbReference type="EMBL" id="CAF0910462.1"/>
    </source>
</evidence>
<dbReference type="EMBL" id="CAJOAY010001372">
    <property type="protein sequence ID" value="CAF3834130.1"/>
    <property type="molecule type" value="Genomic_DNA"/>
</dbReference>
<gene>
    <name evidence="2" type="ORF">IZO911_LOCUS7391</name>
    <name evidence="5" type="ORF">KXQ929_LOCUS36180</name>
    <name evidence="4" type="ORF">OKA104_LOCUS20480</name>
    <name evidence="3" type="ORF">VCS650_LOCUS9811</name>
</gene>
<evidence type="ECO:0000313" key="2">
    <source>
        <dbReference type="EMBL" id="CAF0809704.1"/>
    </source>
</evidence>
<evidence type="ECO:0000313" key="5">
    <source>
        <dbReference type="EMBL" id="CAF4130977.1"/>
    </source>
</evidence>
<protein>
    <submittedName>
        <fullName evidence="2">Uncharacterized protein</fullName>
    </submittedName>
</protein>
<dbReference type="Proteomes" id="UP000663891">
    <property type="component" value="Unassembled WGS sequence"/>
</dbReference>
<feature type="transmembrane region" description="Helical" evidence="1">
    <location>
        <begin position="40"/>
        <end position="59"/>
    </location>
</feature>
<organism evidence="2 6">
    <name type="scientific">Adineta steineri</name>
    <dbReference type="NCBI Taxonomy" id="433720"/>
    <lineage>
        <taxon>Eukaryota</taxon>
        <taxon>Metazoa</taxon>
        <taxon>Spiralia</taxon>
        <taxon>Gnathifera</taxon>
        <taxon>Rotifera</taxon>
        <taxon>Eurotatoria</taxon>
        <taxon>Bdelloidea</taxon>
        <taxon>Adinetida</taxon>
        <taxon>Adinetidae</taxon>
        <taxon>Adineta</taxon>
    </lineage>
</organism>
<dbReference type="Proteomes" id="UP000663868">
    <property type="component" value="Unassembled WGS sequence"/>
</dbReference>